<evidence type="ECO:0000256" key="1">
    <source>
        <dbReference type="SAM" id="Phobius"/>
    </source>
</evidence>
<reference evidence="2 3" key="1">
    <citation type="submission" date="2017-06" db="EMBL/GenBank/DDBJ databases">
        <authorList>
            <person name="Kim H.J."/>
            <person name="Triplett B.A."/>
        </authorList>
    </citation>
    <scope>NUCLEOTIDE SEQUENCE [LARGE SCALE GENOMIC DNA]</scope>
    <source>
        <strain evidence="2 3">CGMCC 4.1858</strain>
    </source>
</reference>
<organism evidence="2 3">
    <name type="scientific">Actinacidiphila glaucinigra</name>
    <dbReference type="NCBI Taxonomy" id="235986"/>
    <lineage>
        <taxon>Bacteria</taxon>
        <taxon>Bacillati</taxon>
        <taxon>Actinomycetota</taxon>
        <taxon>Actinomycetes</taxon>
        <taxon>Kitasatosporales</taxon>
        <taxon>Streptomycetaceae</taxon>
        <taxon>Actinacidiphila</taxon>
    </lineage>
</organism>
<protein>
    <submittedName>
        <fullName evidence="2">Uncharacterized protein</fullName>
    </submittedName>
</protein>
<keyword evidence="1" id="KW-0472">Membrane</keyword>
<accession>A0A239BAP7</accession>
<dbReference type="Proteomes" id="UP000198280">
    <property type="component" value="Unassembled WGS sequence"/>
</dbReference>
<dbReference type="AlphaFoldDB" id="A0A239BAP7"/>
<dbReference type="EMBL" id="FZOF01000002">
    <property type="protein sequence ID" value="SNS04662.1"/>
    <property type="molecule type" value="Genomic_DNA"/>
</dbReference>
<sequence length="74" mass="7919">MGNKSPNARSGRMMRWVLTAGLSYLGAMFVVLGCLSLLPKRTQTSLSETAVGWAVLGVSVVLFTLFAGRSRGRS</sequence>
<feature type="transmembrane region" description="Helical" evidence="1">
    <location>
        <begin position="16"/>
        <end position="38"/>
    </location>
</feature>
<name>A0A239BAP7_9ACTN</name>
<gene>
    <name evidence="2" type="ORF">SAMN05216252_102485</name>
</gene>
<dbReference type="RefSeq" id="WP_089222608.1">
    <property type="nucleotide sequence ID" value="NZ_FZOF01000002.1"/>
</dbReference>
<keyword evidence="1" id="KW-1133">Transmembrane helix</keyword>
<keyword evidence="1" id="KW-0812">Transmembrane</keyword>
<evidence type="ECO:0000313" key="3">
    <source>
        <dbReference type="Proteomes" id="UP000198280"/>
    </source>
</evidence>
<feature type="transmembrane region" description="Helical" evidence="1">
    <location>
        <begin position="50"/>
        <end position="68"/>
    </location>
</feature>
<dbReference type="PROSITE" id="PS51257">
    <property type="entry name" value="PROKAR_LIPOPROTEIN"/>
    <property type="match status" value="1"/>
</dbReference>
<proteinExistence type="predicted"/>
<evidence type="ECO:0000313" key="2">
    <source>
        <dbReference type="EMBL" id="SNS04662.1"/>
    </source>
</evidence>
<keyword evidence="3" id="KW-1185">Reference proteome</keyword>